<dbReference type="Proteomes" id="UP000521943">
    <property type="component" value="Unassembled WGS sequence"/>
</dbReference>
<evidence type="ECO:0000313" key="3">
    <source>
        <dbReference type="Proteomes" id="UP000521943"/>
    </source>
</evidence>
<evidence type="ECO:0000313" key="2">
    <source>
        <dbReference type="EMBL" id="KAF6755519.1"/>
    </source>
</evidence>
<feature type="region of interest" description="Disordered" evidence="1">
    <location>
        <begin position="223"/>
        <end position="245"/>
    </location>
</feature>
<gene>
    <name evidence="2" type="ORF">DFP72DRAFT_1045353</name>
</gene>
<dbReference type="EMBL" id="JACGCI010000029">
    <property type="protein sequence ID" value="KAF6755519.1"/>
    <property type="molecule type" value="Genomic_DNA"/>
</dbReference>
<reference evidence="2 3" key="1">
    <citation type="submission" date="2020-07" db="EMBL/GenBank/DDBJ databases">
        <title>Comparative genomics of pyrophilous fungi reveals a link between fire events and developmental genes.</title>
        <authorList>
            <consortium name="DOE Joint Genome Institute"/>
            <person name="Steindorff A.S."/>
            <person name="Carver A."/>
            <person name="Calhoun S."/>
            <person name="Stillman K."/>
            <person name="Liu H."/>
            <person name="Lipzen A."/>
            <person name="Pangilinan J."/>
            <person name="Labutti K."/>
            <person name="Bruns T.D."/>
            <person name="Grigoriev I.V."/>
        </authorList>
    </citation>
    <scope>NUCLEOTIDE SEQUENCE [LARGE SCALE GENOMIC DNA]</scope>
    <source>
        <strain evidence="2 3">CBS 144469</strain>
    </source>
</reference>
<evidence type="ECO:0000256" key="1">
    <source>
        <dbReference type="SAM" id="MobiDB-lite"/>
    </source>
</evidence>
<dbReference type="AlphaFoldDB" id="A0A8H6HZX4"/>
<accession>A0A8H6HZX4</accession>
<proteinExistence type="predicted"/>
<comment type="caution">
    <text evidence="2">The sequence shown here is derived from an EMBL/GenBank/DDBJ whole genome shotgun (WGS) entry which is preliminary data.</text>
</comment>
<name>A0A8H6HZX4_9AGAR</name>
<feature type="compositionally biased region" description="Polar residues" evidence="1">
    <location>
        <begin position="231"/>
        <end position="242"/>
    </location>
</feature>
<protein>
    <submittedName>
        <fullName evidence="2">Uncharacterized protein</fullName>
    </submittedName>
</protein>
<sequence length="310" mass="35233">MANANAHSRPIMFAHAGGLRKAVSHARSNLGVARTNMFPLDMPICSARLVGFAPTTCETRLNTDSNSPTSTVQIPAVRYRSYLSDWDLHTHTLGSLTRNNLTTLRYTTKQTSFLLTTTTTTLDWAFGPFQRVRQIKLPKFRSDGARNGIPTGQRWPRWTSTTTTRRTRTCQWALTAVRRSVDEDCDKEVVRLANEGEEECETDLRLPVHMQSFPSTAYRKLQRREERRQQNAPTTASDSDWTLHNAVMPSDDGRLRLWRRGCWHAGGDREVRASEVVSRLWVLGDAGRGLVSRPLDYSVRVMQTEIQTEI</sequence>
<keyword evidence="3" id="KW-1185">Reference proteome</keyword>
<organism evidence="2 3">
    <name type="scientific">Ephemerocybe angulata</name>
    <dbReference type="NCBI Taxonomy" id="980116"/>
    <lineage>
        <taxon>Eukaryota</taxon>
        <taxon>Fungi</taxon>
        <taxon>Dikarya</taxon>
        <taxon>Basidiomycota</taxon>
        <taxon>Agaricomycotina</taxon>
        <taxon>Agaricomycetes</taxon>
        <taxon>Agaricomycetidae</taxon>
        <taxon>Agaricales</taxon>
        <taxon>Agaricineae</taxon>
        <taxon>Psathyrellaceae</taxon>
        <taxon>Ephemerocybe</taxon>
    </lineage>
</organism>